<dbReference type="SUPFAM" id="SSF53335">
    <property type="entry name" value="S-adenosyl-L-methionine-dependent methyltransferases"/>
    <property type="match status" value="1"/>
</dbReference>
<feature type="binding site" evidence="4">
    <location>
        <position position="334"/>
    </location>
    <ligand>
        <name>spermidine</name>
        <dbReference type="ChEBI" id="CHEBI:57834"/>
    </ligand>
</feature>
<dbReference type="Gene3D" id="3.40.50.150">
    <property type="entry name" value="Vaccinia Virus protein VP39"/>
    <property type="match status" value="1"/>
</dbReference>
<evidence type="ECO:0000259" key="7">
    <source>
        <dbReference type="PROSITE" id="PS51006"/>
    </source>
</evidence>
<dbReference type="EMBL" id="MLYP01000063">
    <property type="protein sequence ID" value="OIJ87649.1"/>
    <property type="molecule type" value="Genomic_DNA"/>
</dbReference>
<keyword evidence="2 4" id="KW-0808">Transferase</keyword>
<comment type="similarity">
    <text evidence="1 4">Belongs to the spermidine/spermine synthase family.</text>
</comment>
<dbReference type="STRING" id="1428652.BIV24_24225"/>
<gene>
    <name evidence="4" type="primary">speE</name>
    <name evidence="8" type="ORF">BIV24_24225</name>
</gene>
<feature type="binding site" evidence="4">
    <location>
        <position position="279"/>
    </location>
    <ligand>
        <name>S-methyl-5'-thioadenosine</name>
        <dbReference type="ChEBI" id="CHEBI:17509"/>
    </ligand>
</feature>
<dbReference type="HAMAP" id="MF_00198">
    <property type="entry name" value="Spermidine_synth"/>
    <property type="match status" value="1"/>
</dbReference>
<feature type="region of interest" description="Disordered" evidence="6">
    <location>
        <begin position="1"/>
        <end position="23"/>
    </location>
</feature>
<dbReference type="OrthoDB" id="9793120at2"/>
<comment type="pathway">
    <text evidence="4">Amine and polyamine biosynthesis; spermidine biosynthesis; spermidine from putrescine: step 1/1.</text>
</comment>
<dbReference type="InterPro" id="IPR029063">
    <property type="entry name" value="SAM-dependent_MTases_sf"/>
</dbReference>
<dbReference type="NCBIfam" id="NF002956">
    <property type="entry name" value="PRK03612.1"/>
    <property type="match status" value="1"/>
</dbReference>
<feature type="transmembrane region" description="Helical" evidence="4">
    <location>
        <begin position="173"/>
        <end position="196"/>
    </location>
</feature>
<dbReference type="RefSeq" id="WP_071368573.1">
    <property type="nucleotide sequence ID" value="NZ_MLYP01000063.1"/>
</dbReference>
<dbReference type="GO" id="GO:0005886">
    <property type="term" value="C:plasma membrane"/>
    <property type="evidence" value="ECO:0007669"/>
    <property type="project" value="UniProtKB-SubCell"/>
</dbReference>
<dbReference type="AlphaFoldDB" id="A0A1S2P1M3"/>
<proteinExistence type="inferred from homology"/>
<dbReference type="UniPathway" id="UPA00248">
    <property type="reaction ID" value="UER00314"/>
</dbReference>
<comment type="catalytic activity">
    <reaction evidence="4">
        <text>S-adenosyl 3-(methylsulfanyl)propylamine + putrescine = S-methyl-5'-thioadenosine + spermidine + H(+)</text>
        <dbReference type="Rhea" id="RHEA:12721"/>
        <dbReference type="ChEBI" id="CHEBI:15378"/>
        <dbReference type="ChEBI" id="CHEBI:17509"/>
        <dbReference type="ChEBI" id="CHEBI:57443"/>
        <dbReference type="ChEBI" id="CHEBI:57834"/>
        <dbReference type="ChEBI" id="CHEBI:326268"/>
        <dbReference type="EC" id="2.5.1.16"/>
    </reaction>
</comment>
<comment type="caution">
    <text evidence="4">Lacks conserved residue(s) required for the propagation of feature annotation.</text>
</comment>
<evidence type="ECO:0000256" key="4">
    <source>
        <dbReference type="HAMAP-Rule" id="MF_00198"/>
    </source>
</evidence>
<protein>
    <recommendedName>
        <fullName evidence="4">Polyamine aminopropyltransferase</fullName>
    </recommendedName>
    <alternativeName>
        <fullName evidence="4">Putrescine aminopropyltransferase</fullName>
        <shortName evidence="4">PAPT</shortName>
    </alternativeName>
    <alternativeName>
        <fullName evidence="4">Spermidine synthase</fullName>
        <shortName evidence="4">SPDS</shortName>
        <shortName evidence="4">SPDSY</shortName>
        <ecNumber evidence="4">2.5.1.16</ecNumber>
    </alternativeName>
</protein>
<feature type="active site" description="Proton acceptor" evidence="4 5">
    <location>
        <position position="406"/>
    </location>
</feature>
<feature type="binding site" evidence="4">
    <location>
        <begin position="388"/>
        <end position="389"/>
    </location>
    <ligand>
        <name>S-methyl-5'-thioadenosine</name>
        <dbReference type="ChEBI" id="CHEBI:17509"/>
    </ligand>
</feature>
<keyword evidence="4" id="KW-1003">Cell membrane</keyword>
<dbReference type="GO" id="GO:0004766">
    <property type="term" value="F:spermidine synthase activity"/>
    <property type="evidence" value="ECO:0007669"/>
    <property type="project" value="UniProtKB-UniRule"/>
</dbReference>
<feature type="transmembrane region" description="Helical" evidence="4">
    <location>
        <begin position="35"/>
        <end position="63"/>
    </location>
</feature>
<evidence type="ECO:0000313" key="8">
    <source>
        <dbReference type="EMBL" id="OIJ87649.1"/>
    </source>
</evidence>
<sequence length="546" mass="57681">MIEPHAPAPPGAPAPWEEHGQSQARLPVRPGTGRFLVLAGVFVCAACGLVYELELVALASYLMGDSVTQASIVLSVMVFAMGIGSLAAKRLCCRAAAGFGAVEAALALVGGCSAMALYAVFAWTGDWGGIWSGGPRCLLVASSLAIGLLIGAEVPLLMELIQRIRRQDAGGAVADLFAADYVGALVGGLAFPFLLLPQFGQLTGALLTGAVNAVAGGALALGLFRRDLSRRGRRLLLVANLVVLAVLATAAALVDDFERAARQALYGGHVRVALHTGVQDVVLTGGTEGRPLGLYLDGRLRASSRDERLYHEALVLPALSGGPHARVLVLGGGDGLAAREALRYPGVRRIDVIETDPAVVRLARNDRALSALNGHAFADPRVQVRTADAFGWLRQTRRTYDVVIADLPEPGTTSSTKLYTQEFYGLARRVLTAGGRLMVHAGPVASRPRVYWTVETTIRAAGLHTVPYRVDGRTPDPGRRDAASRASCDWGFVLAARTRPALTLDPGGPRPRTLTRAALREDARAVERTRIRGLPVSTLVHPRNGG</sequence>
<dbReference type="InterPro" id="IPR001045">
    <property type="entry name" value="Spermi_synthase"/>
</dbReference>
<dbReference type="GO" id="GO:0010487">
    <property type="term" value="F:thermospermine synthase activity"/>
    <property type="evidence" value="ECO:0007669"/>
    <property type="project" value="UniProtKB-ARBA"/>
</dbReference>
<keyword evidence="9" id="KW-1185">Reference proteome</keyword>
<reference evidence="8 9" key="1">
    <citation type="submission" date="2016-10" db="EMBL/GenBank/DDBJ databases">
        <title>Genome sequence of Streptomyces sp. MUSC 93.</title>
        <authorList>
            <person name="Lee L.-H."/>
            <person name="Ser H.-L."/>
            <person name="Law J.W.-F."/>
        </authorList>
    </citation>
    <scope>NUCLEOTIDE SEQUENCE [LARGE SCALE GENOMIC DNA]</scope>
    <source>
        <strain evidence="8 9">MUSC 93</strain>
    </source>
</reference>
<dbReference type="PROSITE" id="PS01330">
    <property type="entry name" value="PABS_1"/>
    <property type="match status" value="1"/>
</dbReference>
<comment type="subcellular location">
    <subcellularLocation>
        <location evidence="4">Cell membrane</location>
        <topology evidence="4">Multi-pass membrane protein</topology>
    </subcellularLocation>
</comment>
<dbReference type="PANTHER" id="PTHR43317:SF1">
    <property type="entry name" value="THERMOSPERMINE SYNTHASE ACAULIS5"/>
    <property type="match status" value="1"/>
</dbReference>
<feature type="binding site" evidence="4">
    <location>
        <position position="354"/>
    </location>
    <ligand>
        <name>S-methyl-5'-thioadenosine</name>
        <dbReference type="ChEBI" id="CHEBI:17509"/>
    </ligand>
</feature>
<evidence type="ECO:0000256" key="3">
    <source>
        <dbReference type="ARBA" id="ARBA00023115"/>
    </source>
</evidence>
<feature type="transmembrane region" description="Helical" evidence="4">
    <location>
        <begin position="69"/>
        <end position="88"/>
    </location>
</feature>
<evidence type="ECO:0000256" key="1">
    <source>
        <dbReference type="ARBA" id="ARBA00007867"/>
    </source>
</evidence>
<dbReference type="CDD" id="cd02440">
    <property type="entry name" value="AdoMet_MTases"/>
    <property type="match status" value="1"/>
</dbReference>
<keyword evidence="4" id="KW-0745">Spermidine biosynthesis</keyword>
<keyword evidence="3 4" id="KW-0620">Polyamine biosynthesis</keyword>
<feature type="transmembrane region" description="Helical" evidence="4">
    <location>
        <begin position="202"/>
        <end position="223"/>
    </location>
</feature>
<feature type="transmembrane region" description="Helical" evidence="4">
    <location>
        <begin position="95"/>
        <end position="118"/>
    </location>
</feature>
<dbReference type="Pfam" id="PF01564">
    <property type="entry name" value="Spermine_synth"/>
    <property type="match status" value="1"/>
</dbReference>
<feature type="transmembrane region" description="Helical" evidence="4">
    <location>
        <begin position="138"/>
        <end position="161"/>
    </location>
</feature>
<name>A0A1S2P1M3_9ACTN</name>
<evidence type="ECO:0000313" key="9">
    <source>
        <dbReference type="Proteomes" id="UP000179935"/>
    </source>
</evidence>
<accession>A0A1S2P1M3</accession>
<dbReference type="InterPro" id="IPR030373">
    <property type="entry name" value="PABS_CS"/>
</dbReference>
<organism evidence="8 9">
    <name type="scientific">Streptomyces colonosanans</name>
    <dbReference type="NCBI Taxonomy" id="1428652"/>
    <lineage>
        <taxon>Bacteria</taxon>
        <taxon>Bacillati</taxon>
        <taxon>Actinomycetota</taxon>
        <taxon>Actinomycetes</taxon>
        <taxon>Kitasatosporales</taxon>
        <taxon>Streptomycetaceae</taxon>
        <taxon>Streptomyces</taxon>
    </lineage>
</organism>
<dbReference type="PROSITE" id="PS51006">
    <property type="entry name" value="PABS_2"/>
    <property type="match status" value="1"/>
</dbReference>
<dbReference type="InterPro" id="IPR036259">
    <property type="entry name" value="MFS_trans_sf"/>
</dbReference>
<evidence type="ECO:0000256" key="5">
    <source>
        <dbReference type="PROSITE-ProRule" id="PRU00354"/>
    </source>
</evidence>
<keyword evidence="4" id="KW-0812">Transmembrane</keyword>
<comment type="function">
    <text evidence="4">Catalyzes the irreversible transfer of a propylamine group from the amino donor S-adenosylmethioninamine (decarboxy-AdoMet) to putrescine (1,4-diaminobutane) to yield spermidine.</text>
</comment>
<dbReference type="SUPFAM" id="SSF103473">
    <property type="entry name" value="MFS general substrate transporter"/>
    <property type="match status" value="1"/>
</dbReference>
<dbReference type="PANTHER" id="PTHR43317">
    <property type="entry name" value="THERMOSPERMINE SYNTHASE ACAULIS5"/>
    <property type="match status" value="1"/>
</dbReference>
<dbReference type="GO" id="GO:0008295">
    <property type="term" value="P:spermidine biosynthetic process"/>
    <property type="evidence" value="ECO:0007669"/>
    <property type="project" value="UniProtKB-UniRule"/>
</dbReference>
<comment type="caution">
    <text evidence="8">The sequence shown here is derived from an EMBL/GenBank/DDBJ whole genome shotgun (WGS) entry which is preliminary data.</text>
</comment>
<feature type="transmembrane region" description="Helical" evidence="4">
    <location>
        <begin position="235"/>
        <end position="254"/>
    </location>
</feature>
<evidence type="ECO:0000256" key="2">
    <source>
        <dbReference type="ARBA" id="ARBA00022679"/>
    </source>
</evidence>
<keyword evidence="4" id="KW-1133">Transmembrane helix</keyword>
<feature type="domain" description="PABS" evidence="7">
    <location>
        <begin position="245"/>
        <end position="497"/>
    </location>
</feature>
<dbReference type="Proteomes" id="UP000179935">
    <property type="component" value="Unassembled WGS sequence"/>
</dbReference>
<feature type="compositionally biased region" description="Pro residues" evidence="6">
    <location>
        <begin position="1"/>
        <end position="13"/>
    </location>
</feature>
<feature type="binding site" evidence="4">
    <location>
        <position position="311"/>
    </location>
    <ligand>
        <name>spermidine</name>
        <dbReference type="ChEBI" id="CHEBI:57834"/>
    </ligand>
</feature>
<keyword evidence="4" id="KW-0472">Membrane</keyword>
<dbReference type="InterPro" id="IPR030374">
    <property type="entry name" value="PABS"/>
</dbReference>
<comment type="subunit">
    <text evidence="4">Homodimer or homotetramer.</text>
</comment>
<dbReference type="EC" id="2.5.1.16" evidence="4"/>
<evidence type="ECO:0000256" key="6">
    <source>
        <dbReference type="SAM" id="MobiDB-lite"/>
    </source>
</evidence>